<dbReference type="EMBL" id="CAJVAF010000304">
    <property type="protein sequence ID" value="CAG7594414.1"/>
    <property type="molecule type" value="Genomic_DNA"/>
</dbReference>
<comment type="subcellular location">
    <subcellularLocation>
        <location evidence="1">Target cell membrane</location>
    </subcellularLocation>
</comment>
<dbReference type="PRINTS" id="PR01415">
    <property type="entry name" value="ANKYRIN"/>
</dbReference>
<evidence type="ECO:0000256" key="2">
    <source>
        <dbReference type="ARBA" id="ARBA00022483"/>
    </source>
</evidence>
<keyword evidence="5" id="KW-0528">Neurotoxin</keyword>
<name>A0A8S4C434_9ACAR</name>
<sequence length="300" mass="33785">MYIKGKSPIISSSDVNAMIRQMSYDCFAFAKKGDIENVSRILDLLGLNIACDEEGNTLLHIAAYNSNIELASFLVRVGFTLQVKNKKNLTPREICILNSNSQMQFFFTREESSQLLFSSIIAGDMQNFIKAISNGADIERFVHTKPFLGAYLLHYMAFYDRVEMIEYVCSDFKMNINCQDYSLRETPLHTASQNNHPETVKALVRNNADINKKDSMGWTPLHRAAINGSKKALIALLEANVLVNTQDIMGDSPLHSALKNHNYTILPLLIKAEANLNLPNNLGETSRYLARQMNVNLNNL</sequence>
<evidence type="ECO:0000313" key="10">
    <source>
        <dbReference type="Proteomes" id="UP000837675"/>
    </source>
</evidence>
<dbReference type="Pfam" id="PF00023">
    <property type="entry name" value="Ank"/>
    <property type="match status" value="2"/>
</dbReference>
<protein>
    <submittedName>
        <fullName evidence="9">Ankyrin repeat domain-containing protein</fullName>
    </submittedName>
</protein>
<dbReference type="SUPFAM" id="SSF48403">
    <property type="entry name" value="Ankyrin repeat"/>
    <property type="match status" value="2"/>
</dbReference>
<evidence type="ECO:0000256" key="3">
    <source>
        <dbReference type="ARBA" id="ARBA00022537"/>
    </source>
</evidence>
<dbReference type="PROSITE" id="PS50088">
    <property type="entry name" value="ANK_REPEAT"/>
    <property type="match status" value="4"/>
</dbReference>
<dbReference type="PANTHER" id="PTHR24188">
    <property type="entry name" value="ANKYRIN REPEAT PROTEIN"/>
    <property type="match status" value="1"/>
</dbReference>
<feature type="repeat" description="ANK" evidence="8">
    <location>
        <begin position="183"/>
        <end position="215"/>
    </location>
</feature>
<keyword evidence="10" id="KW-1185">Reference proteome</keyword>
<keyword evidence="4" id="KW-0677">Repeat</keyword>
<evidence type="ECO:0000313" key="9">
    <source>
        <dbReference type="EMBL" id="CAG7594414.1"/>
    </source>
</evidence>
<dbReference type="PANTHER" id="PTHR24188:SF29">
    <property type="entry name" value="GH09064P"/>
    <property type="match status" value="1"/>
</dbReference>
<dbReference type="GO" id="GO:0044231">
    <property type="term" value="C:host cell presynaptic membrane"/>
    <property type="evidence" value="ECO:0007669"/>
    <property type="project" value="UniProtKB-KW"/>
</dbReference>
<dbReference type="PROSITE" id="PS50297">
    <property type="entry name" value="ANK_REP_REGION"/>
    <property type="match status" value="4"/>
</dbReference>
<gene>
    <name evidence="9" type="ORF">MHYMCMPASI_00775</name>
</gene>
<evidence type="ECO:0000256" key="7">
    <source>
        <dbReference type="ARBA" id="ARBA00023298"/>
    </source>
</evidence>
<dbReference type="Pfam" id="PF12796">
    <property type="entry name" value="Ank_2"/>
    <property type="match status" value="1"/>
</dbReference>
<evidence type="ECO:0000256" key="6">
    <source>
        <dbReference type="ARBA" id="ARBA00023043"/>
    </source>
</evidence>
<dbReference type="Gene3D" id="1.25.40.20">
    <property type="entry name" value="Ankyrin repeat-containing domain"/>
    <property type="match status" value="3"/>
</dbReference>
<keyword evidence="6 8" id="KW-0040">ANK repeat</keyword>
<reference evidence="9" key="1">
    <citation type="submission" date="2021-06" db="EMBL/GenBank/DDBJ databases">
        <authorList>
            <person name="Nardi T."/>
            <person name="Nardi T."/>
        </authorList>
    </citation>
    <scope>NUCLEOTIDE SEQUENCE</scope>
</reference>
<keyword evidence="7" id="KW-0472">Membrane</keyword>
<dbReference type="GO" id="GO:0044218">
    <property type="term" value="C:other organism cell membrane"/>
    <property type="evidence" value="ECO:0007669"/>
    <property type="project" value="UniProtKB-KW"/>
</dbReference>
<dbReference type="GO" id="GO:0006887">
    <property type="term" value="P:exocytosis"/>
    <property type="evidence" value="ECO:0007669"/>
    <property type="project" value="UniProtKB-KW"/>
</dbReference>
<accession>A0A8S4C434</accession>
<dbReference type="AlphaFoldDB" id="A0A8S4C434"/>
<dbReference type="Pfam" id="PF13637">
    <property type="entry name" value="Ank_4"/>
    <property type="match status" value="1"/>
</dbReference>
<feature type="repeat" description="ANK" evidence="8">
    <location>
        <begin position="249"/>
        <end position="281"/>
    </location>
</feature>
<keyword evidence="3" id="KW-1052">Target cell membrane</keyword>
<feature type="repeat" description="ANK" evidence="8">
    <location>
        <begin position="216"/>
        <end position="248"/>
    </location>
</feature>
<evidence type="ECO:0000256" key="5">
    <source>
        <dbReference type="ARBA" id="ARBA00023028"/>
    </source>
</evidence>
<keyword evidence="2" id="KW-0268">Exocytosis</keyword>
<organism evidence="9 10">
    <name type="scientific">Hyalomma marginatum</name>
    <dbReference type="NCBI Taxonomy" id="34627"/>
    <lineage>
        <taxon>Eukaryota</taxon>
        <taxon>Metazoa</taxon>
        <taxon>Ecdysozoa</taxon>
        <taxon>Arthropoda</taxon>
        <taxon>Chelicerata</taxon>
        <taxon>Arachnida</taxon>
        <taxon>Acari</taxon>
        <taxon>Parasitiformes</taxon>
        <taxon>Ixodida</taxon>
        <taxon>Ixodoidea</taxon>
        <taxon>Ixodidae</taxon>
        <taxon>Hyalomminae</taxon>
        <taxon>Hyalomma</taxon>
    </lineage>
</organism>
<dbReference type="SMART" id="SM00248">
    <property type="entry name" value="ANK"/>
    <property type="match status" value="5"/>
</dbReference>
<evidence type="ECO:0000256" key="1">
    <source>
        <dbReference type="ARBA" id="ARBA00004175"/>
    </source>
</evidence>
<evidence type="ECO:0000256" key="4">
    <source>
        <dbReference type="ARBA" id="ARBA00022737"/>
    </source>
</evidence>
<keyword evidence="7" id="KW-1053">Target membrane</keyword>
<dbReference type="Proteomes" id="UP000837675">
    <property type="component" value="Unassembled WGS sequence"/>
</dbReference>
<dbReference type="InterPro" id="IPR036770">
    <property type="entry name" value="Ankyrin_rpt-contain_sf"/>
</dbReference>
<keyword evidence="5" id="KW-0800">Toxin</keyword>
<proteinExistence type="predicted"/>
<dbReference type="InterPro" id="IPR002110">
    <property type="entry name" value="Ankyrin_rpt"/>
</dbReference>
<keyword evidence="5" id="KW-0638">Presynaptic neurotoxin</keyword>
<comment type="caution">
    <text evidence="9">The sequence shown here is derived from an EMBL/GenBank/DDBJ whole genome shotgun (WGS) entry which is preliminary data.</text>
</comment>
<feature type="repeat" description="ANK" evidence="8">
    <location>
        <begin position="54"/>
        <end position="86"/>
    </location>
</feature>
<evidence type="ECO:0000256" key="8">
    <source>
        <dbReference type="PROSITE-ProRule" id="PRU00023"/>
    </source>
</evidence>